<keyword evidence="3" id="KW-0131">Cell cycle</keyword>
<dbReference type="GO" id="GO:0051301">
    <property type="term" value="P:cell division"/>
    <property type="evidence" value="ECO:0007669"/>
    <property type="project" value="UniProtKB-KW"/>
</dbReference>
<comment type="similarity">
    <text evidence="4">Belongs to the cyclin family.</text>
</comment>
<feature type="domain" description="Cyclin C-terminal" evidence="7">
    <location>
        <begin position="363"/>
        <end position="479"/>
    </location>
</feature>
<evidence type="ECO:0000313" key="8">
    <source>
        <dbReference type="EnsemblMetazoa" id="GMOY006323-PA"/>
    </source>
</evidence>
<reference evidence="8" key="1">
    <citation type="submission" date="2020-05" db="UniProtKB">
        <authorList>
            <consortium name="EnsemblMetazoa"/>
        </authorList>
    </citation>
    <scope>IDENTIFICATION</scope>
    <source>
        <strain evidence="8">Yale</strain>
    </source>
</reference>
<dbReference type="SUPFAM" id="SSF47954">
    <property type="entry name" value="Cyclin-like"/>
    <property type="match status" value="2"/>
</dbReference>
<evidence type="ECO:0000256" key="5">
    <source>
        <dbReference type="SAM" id="MobiDB-lite"/>
    </source>
</evidence>
<dbReference type="STRING" id="37546.A0A1B0FQY4"/>
<feature type="region of interest" description="Disordered" evidence="5">
    <location>
        <begin position="202"/>
        <end position="227"/>
    </location>
</feature>
<proteinExistence type="inferred from homology"/>
<protein>
    <submittedName>
        <fullName evidence="8">Uncharacterized protein</fullName>
    </submittedName>
</protein>
<dbReference type="GO" id="GO:0005634">
    <property type="term" value="C:nucleus"/>
    <property type="evidence" value="ECO:0007669"/>
    <property type="project" value="UniProtKB-ARBA"/>
</dbReference>
<dbReference type="Proteomes" id="UP000092444">
    <property type="component" value="Unassembled WGS sequence"/>
</dbReference>
<sequence>METMPANNTDKAWENVFMPSICKDLVNVIEQNVQNENLNIMATNGKRKAENNDARNVEAKRSAINKLTNVKFGHTNEISIHPNDAVDERGEPTIMGDKHNNVQQRGPQTQQKAKIVMKTTCRKLENSDTSKNITSKGVDNVAGTSESITKLIVASAVENVPPSKKVTENKVMRHRFWTKDSLANMRQKSQQTKESLRIMVPEKRNESNLNRLPNDEEDFDKSNSNDPLQVPQYAMDIFNYLKERESAFPIDDYMKRQVNLSKKMRAILVDWMVGAQRMMEFTNESLYLAVKIVDLFLCKVVINKQKLQLLGATAIFIACKIDNRTIPLIKVLVYVCGDNYKYDDFKRMEISTLRTIGFNLGIPLSYEFLRRYCHYGRVATTTLVLARYILEISLMHYDTVSFSDSKMAAAALFIALRMFGVDQGWNFALEYSSGYKLSDFVEIITVLNGVLHRKPKSNLNNIREKYLDKTLYEVARVPLMTTPHLFKDNLD</sequence>
<dbReference type="EMBL" id="CCAG010014660">
    <property type="status" value="NOT_ANNOTATED_CDS"/>
    <property type="molecule type" value="Genomic_DNA"/>
</dbReference>
<dbReference type="InterPro" id="IPR046965">
    <property type="entry name" value="Cyclin_A/B-like"/>
</dbReference>
<organism evidence="8 9">
    <name type="scientific">Glossina morsitans morsitans</name>
    <name type="common">Savannah tsetse fly</name>
    <dbReference type="NCBI Taxonomy" id="37546"/>
    <lineage>
        <taxon>Eukaryota</taxon>
        <taxon>Metazoa</taxon>
        <taxon>Ecdysozoa</taxon>
        <taxon>Arthropoda</taxon>
        <taxon>Hexapoda</taxon>
        <taxon>Insecta</taxon>
        <taxon>Pterygota</taxon>
        <taxon>Neoptera</taxon>
        <taxon>Endopterygota</taxon>
        <taxon>Diptera</taxon>
        <taxon>Brachycera</taxon>
        <taxon>Muscomorpha</taxon>
        <taxon>Hippoboscoidea</taxon>
        <taxon>Glossinidae</taxon>
        <taxon>Glossina</taxon>
    </lineage>
</organism>
<dbReference type="InterPro" id="IPR013763">
    <property type="entry name" value="Cyclin-like_dom"/>
</dbReference>
<keyword evidence="9" id="KW-1185">Reference proteome</keyword>
<dbReference type="GO" id="GO:0016538">
    <property type="term" value="F:cyclin-dependent protein serine/threonine kinase regulator activity"/>
    <property type="evidence" value="ECO:0007669"/>
    <property type="project" value="InterPro"/>
</dbReference>
<dbReference type="SMART" id="SM00385">
    <property type="entry name" value="CYCLIN"/>
    <property type="match status" value="2"/>
</dbReference>
<evidence type="ECO:0000313" key="9">
    <source>
        <dbReference type="Proteomes" id="UP000092444"/>
    </source>
</evidence>
<accession>A0A1B0FQY4</accession>
<keyword evidence="2 4" id="KW-0195">Cyclin</keyword>
<dbReference type="Pfam" id="PF00134">
    <property type="entry name" value="Cyclin_N"/>
    <property type="match status" value="1"/>
</dbReference>
<dbReference type="InterPro" id="IPR006671">
    <property type="entry name" value="Cyclin_N"/>
</dbReference>
<dbReference type="PhylomeDB" id="A0A1B0FQY4"/>
<evidence type="ECO:0000259" key="7">
    <source>
        <dbReference type="SMART" id="SM01332"/>
    </source>
</evidence>
<dbReference type="PIRSF" id="PIRSF001771">
    <property type="entry name" value="Cyclin_A_B_D_E"/>
    <property type="match status" value="1"/>
</dbReference>
<name>A0A1B0FQY4_GLOMM</name>
<dbReference type="InterPro" id="IPR004367">
    <property type="entry name" value="Cyclin_C-dom"/>
</dbReference>
<evidence type="ECO:0000256" key="2">
    <source>
        <dbReference type="ARBA" id="ARBA00023127"/>
    </source>
</evidence>
<evidence type="ECO:0000256" key="3">
    <source>
        <dbReference type="ARBA" id="ARBA00023306"/>
    </source>
</evidence>
<dbReference type="PANTHER" id="PTHR10177">
    <property type="entry name" value="CYCLINS"/>
    <property type="match status" value="1"/>
</dbReference>
<dbReference type="VEuPathDB" id="VectorBase:GMOY006323"/>
<feature type="domain" description="Cyclin-like" evidence="6">
    <location>
        <begin position="367"/>
        <end position="449"/>
    </location>
</feature>
<dbReference type="InterPro" id="IPR039361">
    <property type="entry name" value="Cyclin"/>
</dbReference>
<dbReference type="GO" id="GO:0044772">
    <property type="term" value="P:mitotic cell cycle phase transition"/>
    <property type="evidence" value="ECO:0007669"/>
    <property type="project" value="InterPro"/>
</dbReference>
<evidence type="ECO:0000259" key="6">
    <source>
        <dbReference type="SMART" id="SM00385"/>
    </source>
</evidence>
<dbReference type="Gene3D" id="1.10.472.10">
    <property type="entry name" value="Cyclin-like"/>
    <property type="match status" value="2"/>
</dbReference>
<dbReference type="SMART" id="SM01332">
    <property type="entry name" value="Cyclin_C"/>
    <property type="match status" value="1"/>
</dbReference>
<dbReference type="InterPro" id="IPR036915">
    <property type="entry name" value="Cyclin-like_sf"/>
</dbReference>
<dbReference type="FunFam" id="1.10.472.10:FF:000001">
    <property type="entry name" value="G2/mitotic-specific cyclin"/>
    <property type="match status" value="1"/>
</dbReference>
<feature type="domain" description="Cyclin-like" evidence="6">
    <location>
        <begin position="270"/>
        <end position="354"/>
    </location>
</feature>
<keyword evidence="1" id="KW-0132">Cell division</keyword>
<evidence type="ECO:0000256" key="4">
    <source>
        <dbReference type="RuleBase" id="RU000383"/>
    </source>
</evidence>
<dbReference type="Pfam" id="PF02984">
    <property type="entry name" value="Cyclin_C"/>
    <property type="match status" value="1"/>
</dbReference>
<dbReference type="EnsemblMetazoa" id="GMOY006323-RA">
    <property type="protein sequence ID" value="GMOY006323-PA"/>
    <property type="gene ID" value="GMOY006323"/>
</dbReference>
<evidence type="ECO:0000256" key="1">
    <source>
        <dbReference type="ARBA" id="ARBA00022618"/>
    </source>
</evidence>
<dbReference type="AlphaFoldDB" id="A0A1B0FQY4"/>